<evidence type="ECO:0000313" key="6">
    <source>
        <dbReference type="Proteomes" id="UP000295611"/>
    </source>
</evidence>
<keyword evidence="6" id="KW-1185">Reference proteome</keyword>
<dbReference type="PROSITE" id="PS00662">
    <property type="entry name" value="T2SP_E"/>
    <property type="match status" value="1"/>
</dbReference>
<dbReference type="GO" id="GO:0016887">
    <property type="term" value="F:ATP hydrolysis activity"/>
    <property type="evidence" value="ECO:0007669"/>
    <property type="project" value="TreeGrafter"/>
</dbReference>
<dbReference type="SUPFAM" id="SSF52540">
    <property type="entry name" value="P-loop containing nucleoside triphosphate hydrolases"/>
    <property type="match status" value="1"/>
</dbReference>
<dbReference type="Gene3D" id="3.40.50.300">
    <property type="entry name" value="P-loop containing nucleotide triphosphate hydrolases"/>
    <property type="match status" value="1"/>
</dbReference>
<organism evidence="5 6">
    <name type="scientific">Paludibacterium purpuratum</name>
    <dbReference type="NCBI Taxonomy" id="1144873"/>
    <lineage>
        <taxon>Bacteria</taxon>
        <taxon>Pseudomonadati</taxon>
        <taxon>Pseudomonadota</taxon>
        <taxon>Betaproteobacteria</taxon>
        <taxon>Neisseriales</taxon>
        <taxon>Chromobacteriaceae</taxon>
        <taxon>Paludibacterium</taxon>
    </lineage>
</organism>
<dbReference type="PANTHER" id="PTHR30258">
    <property type="entry name" value="TYPE II SECRETION SYSTEM PROTEIN GSPE-RELATED"/>
    <property type="match status" value="1"/>
</dbReference>
<dbReference type="RefSeq" id="WP_208108332.1">
    <property type="nucleotide sequence ID" value="NZ_SNZP01000010.1"/>
</dbReference>
<evidence type="ECO:0000313" key="5">
    <source>
        <dbReference type="EMBL" id="TDR76744.1"/>
    </source>
</evidence>
<keyword evidence="3" id="KW-0067">ATP-binding</keyword>
<dbReference type="EMBL" id="SNZP01000010">
    <property type="protein sequence ID" value="TDR76744.1"/>
    <property type="molecule type" value="Genomic_DNA"/>
</dbReference>
<comment type="similarity">
    <text evidence="1">Belongs to the GSP E family.</text>
</comment>
<name>A0A4R7B3J0_9NEIS</name>
<dbReference type="Pfam" id="PF00437">
    <property type="entry name" value="T2SSE"/>
    <property type="match status" value="1"/>
</dbReference>
<dbReference type="InterPro" id="IPR027417">
    <property type="entry name" value="P-loop_NTPase"/>
</dbReference>
<dbReference type="Proteomes" id="UP000295611">
    <property type="component" value="Unassembled WGS sequence"/>
</dbReference>
<reference evidence="5 6" key="1">
    <citation type="submission" date="2019-03" db="EMBL/GenBank/DDBJ databases">
        <title>Genomic Encyclopedia of Type Strains, Phase III (KMG-III): the genomes of soil and plant-associated and newly described type strains.</title>
        <authorList>
            <person name="Whitman W."/>
        </authorList>
    </citation>
    <scope>NUCLEOTIDE SEQUENCE [LARGE SCALE GENOMIC DNA]</scope>
    <source>
        <strain evidence="5 6">CECT 8976</strain>
    </source>
</reference>
<keyword evidence="2" id="KW-0547">Nucleotide-binding</keyword>
<dbReference type="CDD" id="cd01129">
    <property type="entry name" value="PulE-GspE-like"/>
    <property type="match status" value="1"/>
</dbReference>
<proteinExistence type="inferred from homology"/>
<sequence>MLDSERIPEYLQAMIEAAICARASDIHLEPDQQQCRVRWRIDGQLQEGPRPPQGGCERLISCVKIQARLDIAEKRLPQDGRFDFPLPDGSVRDLRVSALPTIQGEKLVLRILAPAQSLPLASLGLASCQLAELQQALARPHGMVLMTGPTGSGKTTSQYACLQSLPIDRLNVCTVEDPVEIALPGVNQVAVCDKSGLDFPLALRALLRQDPDVIMVGEMRDGLTADIAVKAAQTGHLVLSSVHTASARATVARLLNMGVAPFNLASAQPLIVSQRLLRCLCRHCRIAVSLALSVWRGAGWLGALPDDVASYEARGCAKCHDTGYRGRVGIFELLPLAEDGLNTRGGLIAREDRQSGLRQAGLSKVLQGETSLSEVLALTVA</sequence>
<protein>
    <submittedName>
        <fullName evidence="5">Type IV pilus assembly protein PilB</fullName>
    </submittedName>
</protein>
<evidence type="ECO:0000256" key="3">
    <source>
        <dbReference type="ARBA" id="ARBA00022840"/>
    </source>
</evidence>
<dbReference type="PANTHER" id="PTHR30258:SF1">
    <property type="entry name" value="PROTEIN TRANSPORT PROTEIN HOFB HOMOLOG"/>
    <property type="match status" value="1"/>
</dbReference>
<feature type="domain" description="Bacterial type II secretion system protein E" evidence="4">
    <location>
        <begin position="207"/>
        <end position="221"/>
    </location>
</feature>
<dbReference type="GO" id="GO:0005524">
    <property type="term" value="F:ATP binding"/>
    <property type="evidence" value="ECO:0007669"/>
    <property type="project" value="UniProtKB-KW"/>
</dbReference>
<dbReference type="InterPro" id="IPR001482">
    <property type="entry name" value="T2SS/T4SS_dom"/>
</dbReference>
<evidence type="ECO:0000256" key="1">
    <source>
        <dbReference type="ARBA" id="ARBA00006611"/>
    </source>
</evidence>
<dbReference type="AlphaFoldDB" id="A0A4R7B3J0"/>
<dbReference type="GO" id="GO:0005886">
    <property type="term" value="C:plasma membrane"/>
    <property type="evidence" value="ECO:0007669"/>
    <property type="project" value="TreeGrafter"/>
</dbReference>
<evidence type="ECO:0000259" key="4">
    <source>
        <dbReference type="PROSITE" id="PS00662"/>
    </source>
</evidence>
<dbReference type="Gene3D" id="3.30.450.90">
    <property type="match status" value="1"/>
</dbReference>
<accession>A0A4R7B3J0</accession>
<evidence type="ECO:0000256" key="2">
    <source>
        <dbReference type="ARBA" id="ARBA00022741"/>
    </source>
</evidence>
<gene>
    <name evidence="5" type="ORF">DFP86_110172</name>
</gene>
<comment type="caution">
    <text evidence="5">The sequence shown here is derived from an EMBL/GenBank/DDBJ whole genome shotgun (WGS) entry which is preliminary data.</text>
</comment>